<organism evidence="1 2">
    <name type="scientific">Sporanaerobium hydrogeniformans</name>
    <dbReference type="NCBI Taxonomy" id="3072179"/>
    <lineage>
        <taxon>Bacteria</taxon>
        <taxon>Bacillati</taxon>
        <taxon>Bacillota</taxon>
        <taxon>Clostridia</taxon>
        <taxon>Lachnospirales</taxon>
        <taxon>Lachnospiraceae</taxon>
        <taxon>Sporanaerobium</taxon>
    </lineage>
</organism>
<dbReference type="EMBL" id="PEDL01000003">
    <property type="protein sequence ID" value="PHV71507.1"/>
    <property type="molecule type" value="Genomic_DNA"/>
</dbReference>
<accession>A0AC61DGJ5</accession>
<sequence>MNKKTKFDNWSPRTDLALEISNTLRANKEEDYVIPGVDVQTEQDEEHRLTVTKVIIKDKTGEEQMGKPQGHYITVESPTIKENDPEAHHFVIQAVAEALQSVLPKKKNKYLEVLVIGLGNRFATPDTLGPKVANKVLVTRHLSIKVPNAIDESVCKLSSLAPGVMGLTGIETAEIISGVAEHVKPDCIIAIDALAARSASRINSTIQIADTGISPGAGVGNCRKQLNKESMGCPVIGIGVPTVVDTTTLVADTFDTLLQSMLKEAEHSPFYDMLKELTEQEKYQLIRENIFPEIADLFVTPKDIDEVMEYLTSIIANAINIAVHPGITLEDINKYTY</sequence>
<name>A0AC61DGJ5_9FIRM</name>
<dbReference type="Proteomes" id="UP000224460">
    <property type="component" value="Unassembled WGS sequence"/>
</dbReference>
<gene>
    <name evidence="1" type="ORF">CS063_05525</name>
</gene>
<protein>
    <submittedName>
        <fullName evidence="1">GPR endopeptidase</fullName>
    </submittedName>
</protein>
<evidence type="ECO:0000313" key="1">
    <source>
        <dbReference type="EMBL" id="PHV71507.1"/>
    </source>
</evidence>
<reference evidence="1" key="1">
    <citation type="submission" date="2017-10" db="EMBL/GenBank/DDBJ databases">
        <title>Genome sequence of cellulolytic Lachnospiraceae bacterium XHS1971 isolated from hotspring sediment.</title>
        <authorList>
            <person name="Vasudevan G."/>
            <person name="Joshi A.J."/>
            <person name="Hivarkar S."/>
            <person name="Lanjekar V.B."/>
            <person name="Dhakephalkar P.K."/>
            <person name="Dagar S."/>
        </authorList>
    </citation>
    <scope>NUCLEOTIDE SEQUENCE</scope>
    <source>
        <strain evidence="1">XHS1971</strain>
    </source>
</reference>
<comment type="caution">
    <text evidence="1">The sequence shown here is derived from an EMBL/GenBank/DDBJ whole genome shotgun (WGS) entry which is preliminary data.</text>
</comment>
<evidence type="ECO:0000313" key="2">
    <source>
        <dbReference type="Proteomes" id="UP000224460"/>
    </source>
</evidence>
<keyword evidence="2" id="KW-1185">Reference proteome</keyword>
<proteinExistence type="predicted"/>